<dbReference type="Gene3D" id="3.30.70.3290">
    <property type="match status" value="1"/>
</dbReference>
<dbReference type="PANTHER" id="PTHR43775">
    <property type="entry name" value="FATTY ACID SYNTHASE"/>
    <property type="match status" value="1"/>
</dbReference>
<keyword evidence="4" id="KW-0808">Transferase</keyword>
<evidence type="ECO:0000256" key="3">
    <source>
        <dbReference type="ARBA" id="ARBA00022598"/>
    </source>
</evidence>
<dbReference type="SUPFAM" id="SSF47336">
    <property type="entry name" value="ACP-like"/>
    <property type="match status" value="2"/>
</dbReference>
<dbReference type="InterPro" id="IPR010071">
    <property type="entry name" value="AA_adenyl_dom"/>
</dbReference>
<dbReference type="Pfam" id="PF00550">
    <property type="entry name" value="PP-binding"/>
    <property type="match status" value="2"/>
</dbReference>
<dbReference type="InterPro" id="IPR020806">
    <property type="entry name" value="PKS_PP-bd"/>
</dbReference>
<dbReference type="InterPro" id="IPR016039">
    <property type="entry name" value="Thiolase-like"/>
</dbReference>
<dbReference type="Pfam" id="PF08659">
    <property type="entry name" value="KR"/>
    <property type="match status" value="1"/>
</dbReference>
<dbReference type="InterPro" id="IPR016036">
    <property type="entry name" value="Malonyl_transacylase_ACP-bd"/>
</dbReference>
<dbReference type="Gene3D" id="1.10.1200.10">
    <property type="entry name" value="ACP-like"/>
    <property type="match status" value="2"/>
</dbReference>
<dbReference type="InterPro" id="IPR045851">
    <property type="entry name" value="AMP-bd_C_sf"/>
</dbReference>
<dbReference type="CDD" id="cd08956">
    <property type="entry name" value="KR_3_FAS_SDR_x"/>
    <property type="match status" value="1"/>
</dbReference>
<name>A0AAD9SV80_9HELO</name>
<dbReference type="Pfam" id="PF22621">
    <property type="entry name" value="CurL-like_PKS_C"/>
    <property type="match status" value="1"/>
</dbReference>
<sequence>MDAYISVHSTNSRFISSIQTARLTSTEQMIPILDADHQAAIEQSNLSDDPTILGFCAHHLVERAAQKYFNEVALVSTDVRLTFGKLNALANQFARLLVGWGVKPGDLVAIALSRSSSLVVVLLGVLKAGAAYVPIDPAFPAERIGHMLDTAKPKLAVIEANTRDTLSLWGGKCIYFDESCGEYLDTDQSNLTVGVRSEDLAYVIFTSGSTGKPKGVEITHGAMSNFLLSMQREPGCTENDRLLAITTISFDIAVLELFLPLICGATTVLAQSNEVKDPCTLLELMKHHKITLMQATPVTWQMLLDAGWQNEPLLSKILCGGDALPLRLAEKLLDRADSVWNMYGPTEATVWASIWKVERGHDIIVGKPIANYRLYVLDENLTPVLPGSDGELYIGGAGLARGYRNNPELTKKQFVKSPFDAGYLYRTGDLARLRSPGQLQVSGRVDGQVKIRGHRIELGDVEAAITGSIHIADAVVVTRDDRLVAYCVRKIYRNKPKLDSVLRPELAKRLPAYMMPSFFVELLAFPMTLNGKIDRKALPDPIQAIQIIATKPTTELECSIFCIWEVILGHNRIGIHDNFFQIGGNSMGVVRMQKALEELLRKPVPLAKIFEHYTIKTLAAYLMGSNEEDIEHVSRPRYSLKESEDIAVISMACRLPGGVTTPDEYWELLERGVDATTDVPKNHWDADILYDSNPDTPGKLYCQRGGFLTSVDDFDASFFGISPREARAMDPAHRIMLEVCWEGFERAGYTSDQLRGSLTGVYIGISNIAAHASSLALEDLDGYALTGSAGGTLSGRVSYSLGLEGPALTVDTACSSSLVTTHLACNALRQGECDIALSGGITLLLGPGMHVEFSQLKGLSTDGRCRTFSADAQGTAWGEGCTVVVLKRLKDAERDGDLIHAVIRGTAVNHGGRSAAGLTVPSRSGQQRLISTALAASKLASQDIDYIEAHGTGTKLGDPIEGAALAGVFGLNSSLRSEPLMIGSVKSNLGHTQAAAGLAGMIKVILSMQHEKLPRTLHAENPSPAIDWDGANMALVQKLQPWISRVERPRRAGISAFGIGGTNAHTVVEEYRTMMHGSSKPSLIVTLPELPFLLSASTDAALYQQAENILKFVETTGPDDFEDIAYSLATTRNHFGRRVVLMAKDKHSLLEKLKFVPKVLLQTNICEPCVAMLFTGQGSQVPGMGKNLYDVFPVFRRALDEVVSQFADLSTPIKDVMFSIPGSEAALLLERTDFAQPAIFALEAALWQLWRSWGVNPDFVLGHSIGELVAGYVAGILGLSDACRLVRARGRLMQAIPIRGRMVAVEADGEEVTAIIAALGLVGKVEIAGYNSPTQIVLSGNVGAVEKITAYFTQANRKTKLLDVSHAFHSHHMDGMLADFEAVAKTIKYHTPKLSVISSLTGKLAKAGQLENPLYWVHQVRRAVRFSGGMQTLHEKGVNVFIELGSKPVLSAMGAACLPLDGAVSWIPSLAPGKQGVTSIQQGLADLHLRGIPINWKTYFQSFGYFQRVELPTYAFQREHFVPLRQLNFTKSPVVADVGCFQFEVKWEHADTRKITPCGSWGLMCPAGRVGWADEIERTLSEADIRVSRVEKLEDSKDLDGLLCLWDSDSNDVPSQAYELITKSLHQLQIAAEMHFSLPLIWVTRNATGMGAGHNTAGLSAAPLWGFMRTTRNELPELRLRLIDLDEVSVSSSFALSLMLATEPECAVRQNKVLVPRLQRILMKPKMTKHLFLRKTGAILITGGLGDLGQRVARWMAIRHNAHDIVLVSRRGTKTPGAEKLLEQLAKLGATGTIVACNVADLENVNQMMAMFNEARPLRGLVHTAGLVDDGILSSLTPQKFATTFAPKVNGAWNLHQATQRMDLDFFVMFSSISGIMGMPGHGNYAAANTFLDALAHLRQSQCLPATSIAYGTWTGLGMAAKLMGTTLNRLTHLGLDLLSAEAGLELLERAVLSGRALTLAAALDQERLRGYYEEQGSTPQLFHLLLGESSSRPHRDRGLRQVMSETAPAQQAEVLLGMTRETVARALGFVTAGDVDIDRRLQDIGIDSLTAVLMRNQLAKLTGLSLANTFVFQHHNVRALSKALLLELQAGQKPILAAGRLDMTAMKKGCLDPSFSFNNHDHALITPKSIFITGSTGFVGAFILHGILCQGITAHCLVRAENTDQAKQRLISALDSYGLWEPDFDRLLCPVVGDMAQPYLGLSQELFHSLADVADAICHCGGLVDWMRPLENYVGPNIISCHEILRLASRGRGKAVHLVSTMSTLPLYMGHNLTESDREYGYGTSKYMAERMVAAARWRGAKASVYRLPFVSASTASGHFRLDRGDFLHNLISGSLELGLFPSLDTKMSAVLPIDYLSKTIVSAMTEDVHRIGQDYDFINARAPTFNHCFKLMATISGRKEEIVLFSEWRLRALDYATAHPKSALARISALFDEYNNENAKTMVQGPKVGKHVFGAEDYPAPLVDKQSVKKYLDRIEDARAENLSQRLM</sequence>
<dbReference type="GO" id="GO:0006633">
    <property type="term" value="P:fatty acid biosynthetic process"/>
    <property type="evidence" value="ECO:0007669"/>
    <property type="project" value="TreeGrafter"/>
</dbReference>
<dbReference type="GO" id="GO:0031177">
    <property type="term" value="F:phosphopantetheine binding"/>
    <property type="evidence" value="ECO:0007669"/>
    <property type="project" value="InterPro"/>
</dbReference>
<evidence type="ECO:0000256" key="2">
    <source>
        <dbReference type="ARBA" id="ARBA00022553"/>
    </source>
</evidence>
<evidence type="ECO:0000256" key="4">
    <source>
        <dbReference type="ARBA" id="ARBA00022679"/>
    </source>
</evidence>
<feature type="domain" description="Carrier" evidence="6">
    <location>
        <begin position="2014"/>
        <end position="2089"/>
    </location>
</feature>
<dbReference type="GO" id="GO:0004312">
    <property type="term" value="F:fatty acid synthase activity"/>
    <property type="evidence" value="ECO:0007669"/>
    <property type="project" value="TreeGrafter"/>
</dbReference>
<dbReference type="SUPFAM" id="SSF52151">
    <property type="entry name" value="FabD/lysophospholipase-like"/>
    <property type="match status" value="1"/>
</dbReference>
<dbReference type="SUPFAM" id="SSF55048">
    <property type="entry name" value="Probable ACP-binding domain of malonyl-CoA ACP transacylase"/>
    <property type="match status" value="1"/>
</dbReference>
<dbReference type="InterPro" id="IPR009081">
    <property type="entry name" value="PP-bd_ACP"/>
</dbReference>
<dbReference type="SMART" id="SM00827">
    <property type="entry name" value="PKS_AT"/>
    <property type="match status" value="1"/>
</dbReference>
<feature type="domain" description="Carrier" evidence="6">
    <location>
        <begin position="551"/>
        <end position="626"/>
    </location>
</feature>
<dbReference type="CDD" id="cd00833">
    <property type="entry name" value="PKS"/>
    <property type="match status" value="1"/>
</dbReference>
<dbReference type="PROSITE" id="PS00455">
    <property type="entry name" value="AMP_BINDING"/>
    <property type="match status" value="1"/>
</dbReference>
<gene>
    <name evidence="8" type="ORF">QTJ16_006691</name>
</gene>
<evidence type="ECO:0000256" key="5">
    <source>
        <dbReference type="ARBA" id="ARBA00029454"/>
    </source>
</evidence>
<dbReference type="SUPFAM" id="SSF53901">
    <property type="entry name" value="Thiolase-like"/>
    <property type="match status" value="1"/>
</dbReference>
<keyword evidence="2" id="KW-0597">Phosphoprotein</keyword>
<keyword evidence="3" id="KW-0436">Ligase</keyword>
<dbReference type="InterPro" id="IPR013120">
    <property type="entry name" value="FAR_NAD-bd"/>
</dbReference>
<dbReference type="InterPro" id="IPR014030">
    <property type="entry name" value="Ketoacyl_synth_N"/>
</dbReference>
<dbReference type="InterPro" id="IPR050091">
    <property type="entry name" value="PKS_NRPS_Biosynth_Enz"/>
</dbReference>
<accession>A0AAD9SV80</accession>
<dbReference type="Gene3D" id="3.40.47.10">
    <property type="match status" value="1"/>
</dbReference>
<dbReference type="PROSITE" id="PS00012">
    <property type="entry name" value="PHOSPHOPANTETHEINE"/>
    <property type="match status" value="1"/>
</dbReference>
<dbReference type="InterPro" id="IPR036736">
    <property type="entry name" value="ACP-like_sf"/>
</dbReference>
<dbReference type="SMART" id="SM00822">
    <property type="entry name" value="PKS_KR"/>
    <property type="match status" value="1"/>
</dbReference>
<dbReference type="SUPFAM" id="SSF51735">
    <property type="entry name" value="NAD(P)-binding Rossmann-fold domains"/>
    <property type="match status" value="3"/>
</dbReference>
<evidence type="ECO:0008006" key="10">
    <source>
        <dbReference type="Google" id="ProtNLM"/>
    </source>
</evidence>
<dbReference type="GO" id="GO:0044550">
    <property type="term" value="P:secondary metabolite biosynthetic process"/>
    <property type="evidence" value="ECO:0007669"/>
    <property type="project" value="UniProtKB-ARBA"/>
</dbReference>
<dbReference type="FunFam" id="3.40.47.10:FF:000019">
    <property type="entry name" value="Polyketide synthase type I"/>
    <property type="match status" value="1"/>
</dbReference>
<reference evidence="8" key="1">
    <citation type="submission" date="2023-06" db="EMBL/GenBank/DDBJ databases">
        <title>Draft genome of Marssonina rosae.</title>
        <authorList>
            <person name="Cheng Q."/>
        </authorList>
    </citation>
    <scope>NUCLEOTIDE SEQUENCE</scope>
    <source>
        <strain evidence="8">R4</strain>
    </source>
</reference>
<evidence type="ECO:0000256" key="1">
    <source>
        <dbReference type="ARBA" id="ARBA00022450"/>
    </source>
</evidence>
<keyword evidence="1" id="KW-0596">Phosphopantetheine</keyword>
<evidence type="ECO:0000259" key="6">
    <source>
        <dbReference type="PROSITE" id="PS50075"/>
    </source>
</evidence>
<dbReference type="PROSITE" id="PS52004">
    <property type="entry name" value="KS3_2"/>
    <property type="match status" value="1"/>
</dbReference>
<feature type="domain" description="Ketosynthase family 3 (KS3)" evidence="7">
    <location>
        <begin position="643"/>
        <end position="1070"/>
    </location>
</feature>
<dbReference type="Pfam" id="PF00109">
    <property type="entry name" value="ketoacyl-synt"/>
    <property type="match status" value="1"/>
</dbReference>
<dbReference type="Gene3D" id="3.30.300.30">
    <property type="match status" value="1"/>
</dbReference>
<dbReference type="Pfam" id="PF07993">
    <property type="entry name" value="NAD_binding_4"/>
    <property type="match status" value="1"/>
</dbReference>
<dbReference type="InterPro" id="IPR001227">
    <property type="entry name" value="Ac_transferase_dom_sf"/>
</dbReference>
<dbReference type="InterPro" id="IPR013968">
    <property type="entry name" value="PKS_KR"/>
</dbReference>
<comment type="caution">
    <text evidence="8">The sequence shown here is derived from an EMBL/GenBank/DDBJ whole genome shotgun (WGS) entry which is preliminary data.</text>
</comment>
<dbReference type="Gene3D" id="3.40.50.720">
    <property type="entry name" value="NAD(P)-binding Rossmann-like Domain"/>
    <property type="match status" value="2"/>
</dbReference>
<dbReference type="Gene3D" id="3.40.50.980">
    <property type="match status" value="2"/>
</dbReference>
<dbReference type="InterPro" id="IPR014043">
    <property type="entry name" value="Acyl_transferase_dom"/>
</dbReference>
<dbReference type="InterPro" id="IPR020845">
    <property type="entry name" value="AMP-binding_CS"/>
</dbReference>
<dbReference type="GO" id="GO:0016874">
    <property type="term" value="F:ligase activity"/>
    <property type="evidence" value="ECO:0007669"/>
    <property type="project" value="UniProtKB-KW"/>
</dbReference>
<dbReference type="InterPro" id="IPR014031">
    <property type="entry name" value="Ketoacyl_synth_C"/>
</dbReference>
<keyword evidence="9" id="KW-1185">Reference proteome</keyword>
<dbReference type="EMBL" id="JAUBYV010000011">
    <property type="protein sequence ID" value="KAK2624057.1"/>
    <property type="molecule type" value="Genomic_DNA"/>
</dbReference>
<evidence type="ECO:0000313" key="8">
    <source>
        <dbReference type="EMBL" id="KAK2624057.1"/>
    </source>
</evidence>
<dbReference type="FunFam" id="3.40.50.12780:FF:000012">
    <property type="entry name" value="Non-ribosomal peptide synthetase"/>
    <property type="match status" value="1"/>
</dbReference>
<dbReference type="SMART" id="SM00823">
    <property type="entry name" value="PKS_PP"/>
    <property type="match status" value="2"/>
</dbReference>
<dbReference type="PANTHER" id="PTHR43775:SF51">
    <property type="entry name" value="INACTIVE PHENOLPHTHIOCEROL SYNTHESIS POLYKETIDE SYNTHASE TYPE I PKS1-RELATED"/>
    <property type="match status" value="1"/>
</dbReference>
<dbReference type="Pfam" id="PF00501">
    <property type="entry name" value="AMP-binding"/>
    <property type="match status" value="1"/>
</dbReference>
<dbReference type="SMART" id="SM00825">
    <property type="entry name" value="PKS_KS"/>
    <property type="match status" value="1"/>
</dbReference>
<dbReference type="Pfam" id="PF00698">
    <property type="entry name" value="Acyl_transf_1"/>
    <property type="match status" value="1"/>
</dbReference>
<proteinExistence type="inferred from homology"/>
<dbReference type="Proteomes" id="UP001285354">
    <property type="component" value="Unassembled WGS sequence"/>
</dbReference>
<dbReference type="InterPro" id="IPR006162">
    <property type="entry name" value="Ppantetheine_attach_site"/>
</dbReference>
<dbReference type="InterPro" id="IPR057326">
    <property type="entry name" value="KR_dom"/>
</dbReference>
<dbReference type="PROSITE" id="PS50075">
    <property type="entry name" value="CARRIER"/>
    <property type="match status" value="2"/>
</dbReference>
<evidence type="ECO:0000259" key="7">
    <source>
        <dbReference type="PROSITE" id="PS52004"/>
    </source>
</evidence>
<dbReference type="NCBIfam" id="TIGR01733">
    <property type="entry name" value="AA-adenyl-dom"/>
    <property type="match status" value="1"/>
</dbReference>
<evidence type="ECO:0000313" key="9">
    <source>
        <dbReference type="Proteomes" id="UP001285354"/>
    </source>
</evidence>
<dbReference type="InterPro" id="IPR020841">
    <property type="entry name" value="PKS_Beta-ketoAc_synthase_dom"/>
</dbReference>
<dbReference type="InterPro" id="IPR000873">
    <property type="entry name" value="AMP-dep_synth/lig_dom"/>
</dbReference>
<dbReference type="Gene3D" id="2.30.38.10">
    <property type="entry name" value="Luciferase, Domain 3"/>
    <property type="match status" value="1"/>
</dbReference>
<dbReference type="Gene3D" id="3.40.366.10">
    <property type="entry name" value="Malonyl-Coenzyme A Acyl Carrier Protein, domain 2"/>
    <property type="match status" value="1"/>
</dbReference>
<dbReference type="Pfam" id="PF02801">
    <property type="entry name" value="Ketoacyl-synt_C"/>
    <property type="match status" value="1"/>
</dbReference>
<dbReference type="SUPFAM" id="SSF56801">
    <property type="entry name" value="Acetyl-CoA synthetase-like"/>
    <property type="match status" value="1"/>
</dbReference>
<dbReference type="FunFam" id="3.40.50.980:FF:000001">
    <property type="entry name" value="Non-ribosomal peptide synthetase"/>
    <property type="match status" value="1"/>
</dbReference>
<comment type="similarity">
    <text evidence="5">Belongs to the NRP synthetase family.</text>
</comment>
<dbReference type="InterPro" id="IPR036291">
    <property type="entry name" value="NAD(P)-bd_dom_sf"/>
</dbReference>
<protein>
    <recommendedName>
        <fullName evidence="10">Polyketide synthase</fullName>
    </recommendedName>
</protein>
<organism evidence="8 9">
    <name type="scientific">Diplocarpon rosae</name>
    <dbReference type="NCBI Taxonomy" id="946125"/>
    <lineage>
        <taxon>Eukaryota</taxon>
        <taxon>Fungi</taxon>
        <taxon>Dikarya</taxon>
        <taxon>Ascomycota</taxon>
        <taxon>Pezizomycotina</taxon>
        <taxon>Leotiomycetes</taxon>
        <taxon>Helotiales</taxon>
        <taxon>Drepanopezizaceae</taxon>
        <taxon>Diplocarpon</taxon>
    </lineage>
</organism>
<dbReference type="InterPro" id="IPR016035">
    <property type="entry name" value="Acyl_Trfase/lysoPLipase"/>
</dbReference>